<name>A0A517XML9_9BACT</name>
<dbReference type="InterPro" id="IPR015943">
    <property type="entry name" value="WD40/YVTN_repeat-like_dom_sf"/>
</dbReference>
<evidence type="ECO:0000256" key="1">
    <source>
        <dbReference type="PROSITE-ProRule" id="PRU00221"/>
    </source>
</evidence>
<dbReference type="PANTHER" id="PTHR19879">
    <property type="entry name" value="TRANSCRIPTION INITIATION FACTOR TFIID"/>
    <property type="match status" value="1"/>
</dbReference>
<dbReference type="SMART" id="SM00320">
    <property type="entry name" value="WD40"/>
    <property type="match status" value="3"/>
</dbReference>
<proteinExistence type="predicted"/>
<protein>
    <submittedName>
        <fullName evidence="3">WD domain, G-beta repeat</fullName>
    </submittedName>
</protein>
<reference evidence="3 4" key="1">
    <citation type="submission" date="2019-02" db="EMBL/GenBank/DDBJ databases">
        <title>Deep-cultivation of Planctomycetes and their phenomic and genomic characterization uncovers novel biology.</title>
        <authorList>
            <person name="Wiegand S."/>
            <person name="Jogler M."/>
            <person name="Boedeker C."/>
            <person name="Pinto D."/>
            <person name="Vollmers J."/>
            <person name="Rivas-Marin E."/>
            <person name="Kohn T."/>
            <person name="Peeters S.H."/>
            <person name="Heuer A."/>
            <person name="Rast P."/>
            <person name="Oberbeckmann S."/>
            <person name="Bunk B."/>
            <person name="Jeske O."/>
            <person name="Meyerdierks A."/>
            <person name="Storesund J.E."/>
            <person name="Kallscheuer N."/>
            <person name="Luecker S."/>
            <person name="Lage O.M."/>
            <person name="Pohl T."/>
            <person name="Merkel B.J."/>
            <person name="Hornburger P."/>
            <person name="Mueller R.-W."/>
            <person name="Bruemmer F."/>
            <person name="Labrenz M."/>
            <person name="Spormann A.M."/>
            <person name="Op den Camp H."/>
            <person name="Overmann J."/>
            <person name="Amann R."/>
            <person name="Jetten M.S.M."/>
            <person name="Mascher T."/>
            <person name="Medema M.H."/>
            <person name="Devos D.P."/>
            <person name="Kaster A.-K."/>
            <person name="Ovreas L."/>
            <person name="Rohde M."/>
            <person name="Galperin M.Y."/>
            <person name="Jogler C."/>
        </authorList>
    </citation>
    <scope>NUCLEOTIDE SEQUENCE [LARGE SCALE GENOMIC DNA]</scope>
    <source>
        <strain evidence="3 4">ETA_A1</strain>
    </source>
</reference>
<dbReference type="InterPro" id="IPR011047">
    <property type="entry name" value="Quinoprotein_ADH-like_sf"/>
</dbReference>
<sequence>MRVLDTTDVKDVQALAFSPDGRYLAAGTNRQGFVVHDLAGGGAARVGPDGFRWALRIGFEPGGAVVATTTDGRTRFDPATGGRLGVGPFDPDGPRPVPFFDSSAAGTRLATVQFWSPRSRLICWDAADDGWERRWFVDDRPAYCPPAVSPAGDRVAFFAAETLGAGAAQQLLVFDADSGEPVGAGTYPFAELHGPCYQPGGRQIVVPHAGVLVVWDARVLGKPARVKNDTRQHFTAAAFHPSGRYLFTTSNDATVTVWDTDEWVRVKRFAWEVGRLRSVAVSADGLLAAAGSDRGRVVVWDVDV</sequence>
<feature type="repeat" description="WD" evidence="1">
    <location>
        <begin position="235"/>
        <end position="259"/>
    </location>
</feature>
<feature type="repeat" description="WD" evidence="1">
    <location>
        <begin position="269"/>
        <end position="304"/>
    </location>
</feature>
<evidence type="ECO:0000313" key="4">
    <source>
        <dbReference type="Proteomes" id="UP000319576"/>
    </source>
</evidence>
<keyword evidence="4" id="KW-1185">Reference proteome</keyword>
<dbReference type="EMBL" id="CP036273">
    <property type="protein sequence ID" value="QDU18738.1"/>
    <property type="molecule type" value="Genomic_DNA"/>
</dbReference>
<accession>A0A517XML9</accession>
<dbReference type="PROSITE" id="PS50294">
    <property type="entry name" value="WD_REPEATS_REGION"/>
    <property type="match status" value="2"/>
</dbReference>
<dbReference type="KEGG" id="uli:ETAA1_06330"/>
<dbReference type="PANTHER" id="PTHR19879:SF9">
    <property type="entry name" value="TRANSCRIPTION INITIATION FACTOR TFIID SUBUNIT 5"/>
    <property type="match status" value="1"/>
</dbReference>
<keyword evidence="1" id="KW-0853">WD repeat</keyword>
<gene>
    <name evidence="3" type="ORF">ETAA1_06330</name>
</gene>
<dbReference type="InterPro" id="IPR001680">
    <property type="entry name" value="WD40_rpt"/>
</dbReference>
<dbReference type="RefSeq" id="WP_145244553.1">
    <property type="nucleotide sequence ID" value="NZ_CP036273.1"/>
</dbReference>
<dbReference type="AlphaFoldDB" id="A0A517XML9"/>
<feature type="region of interest" description="Disordered" evidence="2">
    <location>
        <begin position="70"/>
        <end position="90"/>
    </location>
</feature>
<evidence type="ECO:0000313" key="3">
    <source>
        <dbReference type="EMBL" id="QDU18738.1"/>
    </source>
</evidence>
<organism evidence="3 4">
    <name type="scientific">Urbifossiella limnaea</name>
    <dbReference type="NCBI Taxonomy" id="2528023"/>
    <lineage>
        <taxon>Bacteria</taxon>
        <taxon>Pseudomonadati</taxon>
        <taxon>Planctomycetota</taxon>
        <taxon>Planctomycetia</taxon>
        <taxon>Gemmatales</taxon>
        <taxon>Gemmataceae</taxon>
        <taxon>Urbifossiella</taxon>
    </lineage>
</organism>
<dbReference type="PROSITE" id="PS50082">
    <property type="entry name" value="WD_REPEATS_2"/>
    <property type="match status" value="2"/>
</dbReference>
<dbReference type="OrthoDB" id="274827at2"/>
<dbReference type="Gene3D" id="2.130.10.10">
    <property type="entry name" value="YVTN repeat-like/Quinoprotein amine dehydrogenase"/>
    <property type="match status" value="2"/>
</dbReference>
<evidence type="ECO:0000256" key="2">
    <source>
        <dbReference type="SAM" id="MobiDB-lite"/>
    </source>
</evidence>
<dbReference type="SUPFAM" id="SSF50998">
    <property type="entry name" value="Quinoprotein alcohol dehydrogenase-like"/>
    <property type="match status" value="1"/>
</dbReference>
<dbReference type="Proteomes" id="UP000319576">
    <property type="component" value="Chromosome"/>
</dbReference>
<dbReference type="Pfam" id="PF00400">
    <property type="entry name" value="WD40"/>
    <property type="match status" value="3"/>
</dbReference>